<dbReference type="EMBL" id="LBHU01000003">
    <property type="protein sequence ID" value="KLI63214.1"/>
    <property type="molecule type" value="Genomic_DNA"/>
</dbReference>
<protein>
    <submittedName>
        <fullName evidence="1">Uncharacterized protein</fullName>
    </submittedName>
</protein>
<dbReference type="STRING" id="874156.GCA_001021555_02218"/>
<accession>A0A0H0XLG8</accession>
<gene>
    <name evidence="1" type="ORF">AAV99_11085</name>
</gene>
<keyword evidence="2" id="KW-1185">Reference proteome</keyword>
<organism evidence="1 2">
    <name type="scientific">Aurantiacibacter marinus</name>
    <dbReference type="NCBI Taxonomy" id="874156"/>
    <lineage>
        <taxon>Bacteria</taxon>
        <taxon>Pseudomonadati</taxon>
        <taxon>Pseudomonadota</taxon>
        <taxon>Alphaproteobacteria</taxon>
        <taxon>Sphingomonadales</taxon>
        <taxon>Erythrobacteraceae</taxon>
        <taxon>Aurantiacibacter</taxon>
    </lineage>
</organism>
<dbReference type="Proteomes" id="UP000053455">
    <property type="component" value="Unassembled WGS sequence"/>
</dbReference>
<reference evidence="1 2" key="1">
    <citation type="submission" date="2015-04" db="EMBL/GenBank/DDBJ databases">
        <title>The draft genome sequence of Erythrobacter marinus HWDM-33.</title>
        <authorList>
            <person name="Zhuang L."/>
            <person name="Liu Y."/>
            <person name="Shao Z."/>
        </authorList>
    </citation>
    <scope>NUCLEOTIDE SEQUENCE [LARGE SCALE GENOMIC DNA]</scope>
    <source>
        <strain evidence="1 2">HWDM-33</strain>
    </source>
</reference>
<dbReference type="AlphaFoldDB" id="A0A0H0XLG8"/>
<evidence type="ECO:0000313" key="2">
    <source>
        <dbReference type="Proteomes" id="UP000053455"/>
    </source>
</evidence>
<evidence type="ECO:0000313" key="1">
    <source>
        <dbReference type="EMBL" id="KLI63214.1"/>
    </source>
</evidence>
<proteinExistence type="predicted"/>
<name>A0A0H0XLG8_9SPHN</name>
<dbReference type="PATRIC" id="fig|874156.12.peg.2274"/>
<sequence length="97" mass="10314">MEGRADIVIADRGVAENAHLSPLNWLMQRVGSGVAQGLASTQVNDAVSVFRAISRDAMWHAASGAKRARIAIITQLFPANGKRFAKCLPSSATPVLE</sequence>
<comment type="caution">
    <text evidence="1">The sequence shown here is derived from an EMBL/GenBank/DDBJ whole genome shotgun (WGS) entry which is preliminary data.</text>
</comment>